<dbReference type="PANTHER" id="PTHR43391">
    <property type="entry name" value="RETINOL DEHYDROGENASE-RELATED"/>
    <property type="match status" value="1"/>
</dbReference>
<evidence type="ECO:0000256" key="1">
    <source>
        <dbReference type="ARBA" id="ARBA00004606"/>
    </source>
</evidence>
<dbReference type="AlphaFoldDB" id="A0A822YLU2"/>
<keyword evidence="5" id="KW-0812">Transmembrane</keyword>
<gene>
    <name evidence="6" type="ORF">HUJ06_011402</name>
</gene>
<evidence type="ECO:0000256" key="4">
    <source>
        <dbReference type="RuleBase" id="RU000363"/>
    </source>
</evidence>
<dbReference type="PROSITE" id="PS00061">
    <property type="entry name" value="ADH_SHORT"/>
    <property type="match status" value="1"/>
</dbReference>
<dbReference type="InterPro" id="IPR036291">
    <property type="entry name" value="NAD(P)-bd_dom_sf"/>
</dbReference>
<dbReference type="GO" id="GO:0016020">
    <property type="term" value="C:membrane"/>
    <property type="evidence" value="ECO:0007669"/>
    <property type="project" value="UniProtKB-SubCell"/>
</dbReference>
<dbReference type="Gene3D" id="3.40.50.720">
    <property type="entry name" value="NAD(P)-binding Rossmann-like Domain"/>
    <property type="match status" value="1"/>
</dbReference>
<evidence type="ECO:0000256" key="2">
    <source>
        <dbReference type="ARBA" id="ARBA00006484"/>
    </source>
</evidence>
<name>A0A822YLU2_NELNU</name>
<dbReference type="PANTHER" id="PTHR43391:SF78">
    <property type="entry name" value="11-BETA-HYDROXYSTEROID DEHYDROGENASE 1B-LIKE ISOFORM X1"/>
    <property type="match status" value="1"/>
</dbReference>
<evidence type="ECO:0008006" key="8">
    <source>
        <dbReference type="Google" id="ProtNLM"/>
    </source>
</evidence>
<dbReference type="InterPro" id="IPR002347">
    <property type="entry name" value="SDR_fam"/>
</dbReference>
<keyword evidence="5" id="KW-1133">Transmembrane helix</keyword>
<feature type="transmembrane region" description="Helical" evidence="5">
    <location>
        <begin position="6"/>
        <end position="29"/>
    </location>
</feature>
<keyword evidence="3" id="KW-0560">Oxidoreductase</keyword>
<keyword evidence="7" id="KW-1185">Reference proteome</keyword>
<proteinExistence type="inferred from homology"/>
<dbReference type="GO" id="GO:0016491">
    <property type="term" value="F:oxidoreductase activity"/>
    <property type="evidence" value="ECO:0007669"/>
    <property type="project" value="UniProtKB-KW"/>
</dbReference>
<comment type="similarity">
    <text evidence="2 4">Belongs to the short-chain dehydrogenases/reductases (SDR) family.</text>
</comment>
<sequence>MELVHLLMNLVAAPVALTFLFIVLPLLFIGRFISSLIRSLSSENMSGKVVLITGASSGIGEHLAYEYAKRGAFLVLVARREKMLVEVAKKAGQLGSPDVFVIRADVSQADECKRFVQETVRRFGRLDHLVCNAGIVSFGKFENVLGFSNLKSVMDINFWGSIYPTYFAIPHLRKSKGKIVVNASGTSWLISPFFSFYGASKAAIVNFYETMRIELAPEIKITIAAPWYTESEMVSHGKSLTKDGVVENSREMREVLIGKLPVMRVGVCAKDIVNGACSGERYVIEPFCYKILFLLQFFYPGIVEWAARRLYMGKSGTT</sequence>
<dbReference type="SUPFAM" id="SSF51735">
    <property type="entry name" value="NAD(P)-binding Rossmann-fold domains"/>
    <property type="match status" value="1"/>
</dbReference>
<dbReference type="Proteomes" id="UP000607653">
    <property type="component" value="Unassembled WGS sequence"/>
</dbReference>
<evidence type="ECO:0000313" key="7">
    <source>
        <dbReference type="Proteomes" id="UP000607653"/>
    </source>
</evidence>
<dbReference type="InterPro" id="IPR020904">
    <property type="entry name" value="Sc_DH/Rdtase_CS"/>
</dbReference>
<keyword evidence="5" id="KW-0472">Membrane</keyword>
<evidence type="ECO:0000313" key="6">
    <source>
        <dbReference type="EMBL" id="DAD32551.1"/>
    </source>
</evidence>
<evidence type="ECO:0000256" key="3">
    <source>
        <dbReference type="ARBA" id="ARBA00023002"/>
    </source>
</evidence>
<protein>
    <recommendedName>
        <fullName evidence="8">11-beta-hydroxysteroid dehydrogenase 1B-like</fullName>
    </recommendedName>
</protein>
<accession>A0A822YLU2</accession>
<dbReference type="EMBL" id="DUZY01000003">
    <property type="protein sequence ID" value="DAD32551.1"/>
    <property type="molecule type" value="Genomic_DNA"/>
</dbReference>
<dbReference type="PRINTS" id="PR00081">
    <property type="entry name" value="GDHRDH"/>
</dbReference>
<comment type="subcellular location">
    <subcellularLocation>
        <location evidence="1">Membrane</location>
        <topology evidence="1">Single-pass type II membrane protein</topology>
    </subcellularLocation>
</comment>
<dbReference type="Pfam" id="PF00106">
    <property type="entry name" value="adh_short"/>
    <property type="match status" value="1"/>
</dbReference>
<dbReference type="PRINTS" id="PR00080">
    <property type="entry name" value="SDRFAMILY"/>
</dbReference>
<reference evidence="6 7" key="1">
    <citation type="journal article" date="2020" name="Mol. Biol. Evol.">
        <title>Distinct Expression and Methylation Patterns for Genes with Different Fates following a Single Whole-Genome Duplication in Flowering Plants.</title>
        <authorList>
            <person name="Shi T."/>
            <person name="Rahmani R.S."/>
            <person name="Gugger P.F."/>
            <person name="Wang M."/>
            <person name="Li H."/>
            <person name="Zhang Y."/>
            <person name="Li Z."/>
            <person name="Wang Q."/>
            <person name="Van de Peer Y."/>
            <person name="Marchal K."/>
            <person name="Chen J."/>
        </authorList>
    </citation>
    <scope>NUCLEOTIDE SEQUENCE [LARGE SCALE GENOMIC DNA]</scope>
    <source>
        <tissue evidence="6">Leaf</tissue>
    </source>
</reference>
<comment type="caution">
    <text evidence="6">The sequence shown here is derived from an EMBL/GenBank/DDBJ whole genome shotgun (WGS) entry which is preliminary data.</text>
</comment>
<organism evidence="6 7">
    <name type="scientific">Nelumbo nucifera</name>
    <name type="common">Sacred lotus</name>
    <dbReference type="NCBI Taxonomy" id="4432"/>
    <lineage>
        <taxon>Eukaryota</taxon>
        <taxon>Viridiplantae</taxon>
        <taxon>Streptophyta</taxon>
        <taxon>Embryophyta</taxon>
        <taxon>Tracheophyta</taxon>
        <taxon>Spermatophyta</taxon>
        <taxon>Magnoliopsida</taxon>
        <taxon>Proteales</taxon>
        <taxon>Nelumbonaceae</taxon>
        <taxon>Nelumbo</taxon>
    </lineage>
</organism>
<evidence type="ECO:0000256" key="5">
    <source>
        <dbReference type="SAM" id="Phobius"/>
    </source>
</evidence>